<dbReference type="InParanoid" id="A0A0P0VIF5"/>
<proteinExistence type="predicted"/>
<dbReference type="Gramene" id="Os02t0329450-00">
    <property type="protein sequence ID" value="Os02t0329450-00"/>
    <property type="gene ID" value="Os02g0329450"/>
</dbReference>
<accession>A0A0P0VIF5</accession>
<name>A0A0P0VIF5_ORYSJ</name>
<dbReference type="EMBL" id="AP014958">
    <property type="protein sequence ID" value="BAS78428.1"/>
    <property type="molecule type" value="Genomic_DNA"/>
</dbReference>
<keyword evidence="2" id="KW-1185">Reference proteome</keyword>
<dbReference type="PaxDb" id="39947-A0A0P0VIF5"/>
<reference evidence="1 2" key="3">
    <citation type="journal article" date="2013" name="Rice">
        <title>Improvement of the Oryza sativa Nipponbare reference genome using next generation sequence and optical map data.</title>
        <authorList>
            <person name="Kawahara Y."/>
            <person name="de la Bastide M."/>
            <person name="Hamilton J.P."/>
            <person name="Kanamori H."/>
            <person name="McCombie W.R."/>
            <person name="Ouyang S."/>
            <person name="Schwartz D.C."/>
            <person name="Tanaka T."/>
            <person name="Wu J."/>
            <person name="Zhou S."/>
            <person name="Childs K.L."/>
            <person name="Davidson R.M."/>
            <person name="Lin H."/>
            <person name="Quesada-Ocampo L."/>
            <person name="Vaillancourt B."/>
            <person name="Sakai H."/>
            <person name="Lee S.S."/>
            <person name="Kim J."/>
            <person name="Numa H."/>
            <person name="Itoh T."/>
            <person name="Buell C.R."/>
            <person name="Matsumoto T."/>
        </authorList>
    </citation>
    <scope>NUCLEOTIDE SEQUENCE [LARGE SCALE GENOMIC DNA]</scope>
    <source>
        <strain evidence="2">cv. Nipponbare</strain>
    </source>
</reference>
<reference evidence="1 2" key="2">
    <citation type="journal article" date="2013" name="Plant Cell Physiol.">
        <title>Rice Annotation Project Database (RAP-DB): an integrative and interactive database for rice genomics.</title>
        <authorList>
            <person name="Sakai H."/>
            <person name="Lee S.S."/>
            <person name="Tanaka T."/>
            <person name="Numa H."/>
            <person name="Kim J."/>
            <person name="Kawahara Y."/>
            <person name="Wakimoto H."/>
            <person name="Yang C.C."/>
            <person name="Iwamoto M."/>
            <person name="Abe T."/>
            <person name="Yamada Y."/>
            <person name="Muto A."/>
            <person name="Inokuchi H."/>
            <person name="Ikemura T."/>
            <person name="Matsumoto T."/>
            <person name="Sasaki T."/>
            <person name="Itoh T."/>
        </authorList>
    </citation>
    <scope>NUCLEOTIDE SEQUENCE [LARGE SCALE GENOMIC DNA]</scope>
    <source>
        <strain evidence="2">cv. Nipponbare</strain>
    </source>
</reference>
<gene>
    <name evidence="1" type="ordered locus">Os02g0329450</name>
    <name evidence="1" type="ORF">OSNPB_020329450</name>
</gene>
<sequence>MSRRRRGHQCTCLGGLRGPAERREEEVEELFTEAGIGVAEEADARAGGGGRGGTEDGEIEAEEEAVGVHGALQLRFPLLLPIRRHGRALPPLLVSRGGGCAAARFRGRLA</sequence>
<evidence type="ECO:0000313" key="2">
    <source>
        <dbReference type="Proteomes" id="UP000059680"/>
    </source>
</evidence>
<reference evidence="2" key="1">
    <citation type="journal article" date="2005" name="Nature">
        <title>The map-based sequence of the rice genome.</title>
        <authorList>
            <consortium name="International rice genome sequencing project (IRGSP)"/>
            <person name="Matsumoto T."/>
            <person name="Wu J."/>
            <person name="Kanamori H."/>
            <person name="Katayose Y."/>
            <person name="Fujisawa M."/>
            <person name="Namiki N."/>
            <person name="Mizuno H."/>
            <person name="Yamamoto K."/>
            <person name="Antonio B.A."/>
            <person name="Baba T."/>
            <person name="Sakata K."/>
            <person name="Nagamura Y."/>
            <person name="Aoki H."/>
            <person name="Arikawa K."/>
            <person name="Arita K."/>
            <person name="Bito T."/>
            <person name="Chiden Y."/>
            <person name="Fujitsuka N."/>
            <person name="Fukunaka R."/>
            <person name="Hamada M."/>
            <person name="Harada C."/>
            <person name="Hayashi A."/>
            <person name="Hijishita S."/>
            <person name="Honda M."/>
            <person name="Hosokawa S."/>
            <person name="Ichikawa Y."/>
            <person name="Idonuma A."/>
            <person name="Iijima M."/>
            <person name="Ikeda M."/>
            <person name="Ikeno M."/>
            <person name="Ito K."/>
            <person name="Ito S."/>
            <person name="Ito T."/>
            <person name="Ito Y."/>
            <person name="Ito Y."/>
            <person name="Iwabuchi A."/>
            <person name="Kamiya K."/>
            <person name="Karasawa W."/>
            <person name="Kurita K."/>
            <person name="Katagiri S."/>
            <person name="Kikuta A."/>
            <person name="Kobayashi H."/>
            <person name="Kobayashi N."/>
            <person name="Machita K."/>
            <person name="Maehara T."/>
            <person name="Masukawa M."/>
            <person name="Mizubayashi T."/>
            <person name="Mukai Y."/>
            <person name="Nagasaki H."/>
            <person name="Nagata Y."/>
            <person name="Naito S."/>
            <person name="Nakashima M."/>
            <person name="Nakama Y."/>
            <person name="Nakamichi Y."/>
            <person name="Nakamura M."/>
            <person name="Meguro A."/>
            <person name="Negishi M."/>
            <person name="Ohta I."/>
            <person name="Ohta T."/>
            <person name="Okamoto M."/>
            <person name="Ono N."/>
            <person name="Saji S."/>
            <person name="Sakaguchi M."/>
            <person name="Sakai K."/>
            <person name="Shibata M."/>
            <person name="Shimokawa T."/>
            <person name="Song J."/>
            <person name="Takazaki Y."/>
            <person name="Terasawa K."/>
            <person name="Tsugane M."/>
            <person name="Tsuji K."/>
            <person name="Ueda S."/>
            <person name="Waki K."/>
            <person name="Yamagata H."/>
            <person name="Yamamoto M."/>
            <person name="Yamamoto S."/>
            <person name="Yamane H."/>
            <person name="Yoshiki S."/>
            <person name="Yoshihara R."/>
            <person name="Yukawa K."/>
            <person name="Zhong H."/>
            <person name="Yano M."/>
            <person name="Yuan Q."/>
            <person name="Ouyang S."/>
            <person name="Liu J."/>
            <person name="Jones K.M."/>
            <person name="Gansberger K."/>
            <person name="Moffat K."/>
            <person name="Hill J."/>
            <person name="Bera J."/>
            <person name="Fadrosh D."/>
            <person name="Jin S."/>
            <person name="Johri S."/>
            <person name="Kim M."/>
            <person name="Overton L."/>
            <person name="Reardon M."/>
            <person name="Tsitrin T."/>
            <person name="Vuong H."/>
            <person name="Weaver B."/>
            <person name="Ciecko A."/>
            <person name="Tallon L."/>
            <person name="Jackson J."/>
            <person name="Pai G."/>
            <person name="Aken S.V."/>
            <person name="Utterback T."/>
            <person name="Reidmuller S."/>
            <person name="Feldblyum T."/>
            <person name="Hsiao J."/>
            <person name="Zismann V."/>
            <person name="Iobst S."/>
            <person name="de Vazeille A.R."/>
            <person name="Buell C.R."/>
            <person name="Ying K."/>
            <person name="Li Y."/>
            <person name="Lu T."/>
            <person name="Huang Y."/>
            <person name="Zhao Q."/>
            <person name="Feng Q."/>
            <person name="Zhang L."/>
            <person name="Zhu J."/>
            <person name="Weng Q."/>
            <person name="Mu J."/>
            <person name="Lu Y."/>
            <person name="Fan D."/>
            <person name="Liu Y."/>
            <person name="Guan J."/>
            <person name="Zhang Y."/>
            <person name="Yu S."/>
            <person name="Liu X."/>
            <person name="Zhang Y."/>
            <person name="Hong G."/>
            <person name="Han B."/>
            <person name="Choisne N."/>
            <person name="Demange N."/>
            <person name="Orjeda G."/>
            <person name="Samain S."/>
            <person name="Cattolico L."/>
            <person name="Pelletier E."/>
            <person name="Couloux A."/>
            <person name="Segurens B."/>
            <person name="Wincker P."/>
            <person name="D'Hont A."/>
            <person name="Scarpelli C."/>
            <person name="Weissenbach J."/>
            <person name="Salanoubat M."/>
            <person name="Quetier F."/>
            <person name="Yu Y."/>
            <person name="Kim H.R."/>
            <person name="Rambo T."/>
            <person name="Currie J."/>
            <person name="Collura K."/>
            <person name="Luo M."/>
            <person name="Yang T."/>
            <person name="Ammiraju J.S.S."/>
            <person name="Engler F."/>
            <person name="Soderlund C."/>
            <person name="Wing R.A."/>
            <person name="Palmer L.E."/>
            <person name="de la Bastide M."/>
            <person name="Spiegel L."/>
            <person name="Nascimento L."/>
            <person name="Zutavern T."/>
            <person name="O'Shaughnessy A."/>
            <person name="Dike S."/>
            <person name="Dedhia N."/>
            <person name="Preston R."/>
            <person name="Balija V."/>
            <person name="McCombie W.R."/>
            <person name="Chow T."/>
            <person name="Chen H."/>
            <person name="Chung M."/>
            <person name="Chen C."/>
            <person name="Shaw J."/>
            <person name="Wu H."/>
            <person name="Hsiao K."/>
            <person name="Chao Y."/>
            <person name="Chu M."/>
            <person name="Cheng C."/>
            <person name="Hour A."/>
            <person name="Lee P."/>
            <person name="Lin S."/>
            <person name="Lin Y."/>
            <person name="Liou J."/>
            <person name="Liu S."/>
            <person name="Hsing Y."/>
            <person name="Raghuvanshi S."/>
            <person name="Mohanty A."/>
            <person name="Bharti A.K."/>
            <person name="Gaur A."/>
            <person name="Gupta V."/>
            <person name="Kumar D."/>
            <person name="Ravi V."/>
            <person name="Vij S."/>
            <person name="Kapur A."/>
            <person name="Khurana P."/>
            <person name="Khurana P."/>
            <person name="Khurana J.P."/>
            <person name="Tyagi A.K."/>
            <person name="Gaikwad K."/>
            <person name="Singh A."/>
            <person name="Dalal V."/>
            <person name="Srivastava S."/>
            <person name="Dixit A."/>
            <person name="Pal A.K."/>
            <person name="Ghazi I.A."/>
            <person name="Yadav M."/>
            <person name="Pandit A."/>
            <person name="Bhargava A."/>
            <person name="Sureshbabu K."/>
            <person name="Batra K."/>
            <person name="Sharma T.R."/>
            <person name="Mohapatra T."/>
            <person name="Singh N.K."/>
            <person name="Messing J."/>
            <person name="Nelson A.B."/>
            <person name="Fuks G."/>
            <person name="Kavchok S."/>
            <person name="Keizer G."/>
            <person name="Linton E."/>
            <person name="Llaca V."/>
            <person name="Song R."/>
            <person name="Tanyolac B."/>
            <person name="Young S."/>
            <person name="Ho-Il K."/>
            <person name="Hahn J.H."/>
            <person name="Sangsakoo G."/>
            <person name="Vanavichit A."/>
            <person name="de Mattos Luiz.A.T."/>
            <person name="Zimmer P.D."/>
            <person name="Malone G."/>
            <person name="Dellagostin O."/>
            <person name="de Oliveira A.C."/>
            <person name="Bevan M."/>
            <person name="Bancroft I."/>
            <person name="Minx P."/>
            <person name="Cordum H."/>
            <person name="Wilson R."/>
            <person name="Cheng Z."/>
            <person name="Jin W."/>
            <person name="Jiang J."/>
            <person name="Leong S.A."/>
            <person name="Iwama H."/>
            <person name="Gojobori T."/>
            <person name="Itoh T."/>
            <person name="Niimura Y."/>
            <person name="Fujii Y."/>
            <person name="Habara T."/>
            <person name="Sakai H."/>
            <person name="Sato Y."/>
            <person name="Wilson G."/>
            <person name="Kumar K."/>
            <person name="McCouch S."/>
            <person name="Juretic N."/>
            <person name="Hoen D."/>
            <person name="Wright S."/>
            <person name="Bruskiewich R."/>
            <person name="Bureau T."/>
            <person name="Miyao A."/>
            <person name="Hirochika H."/>
            <person name="Nishikawa T."/>
            <person name="Kadowaki K."/>
            <person name="Sugiura M."/>
            <person name="Burr B."/>
            <person name="Sasaki T."/>
        </authorList>
    </citation>
    <scope>NUCLEOTIDE SEQUENCE [LARGE SCALE GENOMIC DNA]</scope>
    <source>
        <strain evidence="2">cv. Nipponbare</strain>
    </source>
</reference>
<protein>
    <submittedName>
        <fullName evidence="1">Os02g0329450 protein</fullName>
    </submittedName>
</protein>
<dbReference type="AlphaFoldDB" id="A0A0P0VIF5"/>
<evidence type="ECO:0000313" key="1">
    <source>
        <dbReference type="EMBL" id="BAS78428.1"/>
    </source>
</evidence>
<dbReference type="Proteomes" id="UP000059680">
    <property type="component" value="Chromosome 2"/>
</dbReference>
<organism evidence="1 2">
    <name type="scientific">Oryza sativa subsp. japonica</name>
    <name type="common">Rice</name>
    <dbReference type="NCBI Taxonomy" id="39947"/>
    <lineage>
        <taxon>Eukaryota</taxon>
        <taxon>Viridiplantae</taxon>
        <taxon>Streptophyta</taxon>
        <taxon>Embryophyta</taxon>
        <taxon>Tracheophyta</taxon>
        <taxon>Spermatophyta</taxon>
        <taxon>Magnoliopsida</taxon>
        <taxon>Liliopsida</taxon>
        <taxon>Poales</taxon>
        <taxon>Poaceae</taxon>
        <taxon>BOP clade</taxon>
        <taxon>Oryzoideae</taxon>
        <taxon>Oryzeae</taxon>
        <taxon>Oryzinae</taxon>
        <taxon>Oryza</taxon>
        <taxon>Oryza sativa</taxon>
    </lineage>
</organism>